<sequence length="189" mass="21577">MMDMVNRCRGCVGYYGKVEYWFWWGKRYEAEDALVFVGKLCKAKHERGLGFRDIRDFNKAMLEKQGWWLLKNLGLLIAKVMKGIGVVIRDCHGHVMASLYQNINALYQPQIIEAMVILKCANMGVVINDILFLLQEVNVSSINFVPRLANNVAHVLAKLALTHEGELVWLEDCPLCMDNLVLRDCPASM</sequence>
<dbReference type="AlphaFoldDB" id="A0AAD9ZZZ7"/>
<protein>
    <recommendedName>
        <fullName evidence="3">RNase H type-1 domain-containing protein</fullName>
    </recommendedName>
</protein>
<dbReference type="PANTHER" id="PTHR47723:SF21">
    <property type="entry name" value="POLYNUCLEOTIDYL TRANSFERASE, RIBONUCLEASE H-LIKE SUPERFAMILY PROTEIN"/>
    <property type="match status" value="1"/>
</dbReference>
<name>A0AAD9ZZZ7_9ROSI</name>
<dbReference type="PANTHER" id="PTHR47723">
    <property type="entry name" value="OS05G0353850 PROTEIN"/>
    <property type="match status" value="1"/>
</dbReference>
<dbReference type="InterPro" id="IPR053151">
    <property type="entry name" value="RNase_H-like"/>
</dbReference>
<dbReference type="EMBL" id="JANJYJ010000007">
    <property type="protein sequence ID" value="KAK3198139.1"/>
    <property type="molecule type" value="Genomic_DNA"/>
</dbReference>
<organism evidence="1 2">
    <name type="scientific">Dipteronia sinensis</name>
    <dbReference type="NCBI Taxonomy" id="43782"/>
    <lineage>
        <taxon>Eukaryota</taxon>
        <taxon>Viridiplantae</taxon>
        <taxon>Streptophyta</taxon>
        <taxon>Embryophyta</taxon>
        <taxon>Tracheophyta</taxon>
        <taxon>Spermatophyta</taxon>
        <taxon>Magnoliopsida</taxon>
        <taxon>eudicotyledons</taxon>
        <taxon>Gunneridae</taxon>
        <taxon>Pentapetalae</taxon>
        <taxon>rosids</taxon>
        <taxon>malvids</taxon>
        <taxon>Sapindales</taxon>
        <taxon>Sapindaceae</taxon>
        <taxon>Hippocastanoideae</taxon>
        <taxon>Acereae</taxon>
        <taxon>Dipteronia</taxon>
    </lineage>
</organism>
<dbReference type="Proteomes" id="UP001281410">
    <property type="component" value="Unassembled WGS sequence"/>
</dbReference>
<accession>A0AAD9ZZZ7</accession>
<evidence type="ECO:0000313" key="1">
    <source>
        <dbReference type="EMBL" id="KAK3198139.1"/>
    </source>
</evidence>
<comment type="caution">
    <text evidence="1">The sequence shown here is derived from an EMBL/GenBank/DDBJ whole genome shotgun (WGS) entry which is preliminary data.</text>
</comment>
<keyword evidence="2" id="KW-1185">Reference proteome</keyword>
<evidence type="ECO:0008006" key="3">
    <source>
        <dbReference type="Google" id="ProtNLM"/>
    </source>
</evidence>
<gene>
    <name evidence="1" type="ORF">Dsin_021554</name>
</gene>
<proteinExistence type="predicted"/>
<reference evidence="1" key="1">
    <citation type="journal article" date="2023" name="Plant J.">
        <title>Genome sequences and population genomics provide insights into the demographic history, inbreeding, and mutation load of two 'living fossil' tree species of Dipteronia.</title>
        <authorList>
            <person name="Feng Y."/>
            <person name="Comes H.P."/>
            <person name="Chen J."/>
            <person name="Zhu S."/>
            <person name="Lu R."/>
            <person name="Zhang X."/>
            <person name="Li P."/>
            <person name="Qiu J."/>
            <person name="Olsen K.M."/>
            <person name="Qiu Y."/>
        </authorList>
    </citation>
    <scope>NUCLEOTIDE SEQUENCE</scope>
    <source>
        <strain evidence="1">NBL</strain>
    </source>
</reference>
<evidence type="ECO:0000313" key="2">
    <source>
        <dbReference type="Proteomes" id="UP001281410"/>
    </source>
</evidence>